<feature type="non-terminal residue" evidence="1">
    <location>
        <position position="1"/>
    </location>
</feature>
<comment type="caution">
    <text evidence="1">The sequence shown here is derived from an EMBL/GenBank/DDBJ whole genome shotgun (WGS) entry which is preliminary data.</text>
</comment>
<gene>
    <name evidence="1" type="ORF">LCGC14_2346910</name>
</gene>
<dbReference type="AlphaFoldDB" id="A0A0F9CB71"/>
<dbReference type="EMBL" id="LAZR01034082">
    <property type="protein sequence ID" value="KKL46299.1"/>
    <property type="molecule type" value="Genomic_DNA"/>
</dbReference>
<protein>
    <submittedName>
        <fullName evidence="1">Uncharacterized protein</fullName>
    </submittedName>
</protein>
<organism evidence="1">
    <name type="scientific">marine sediment metagenome</name>
    <dbReference type="NCBI Taxonomy" id="412755"/>
    <lineage>
        <taxon>unclassified sequences</taxon>
        <taxon>metagenomes</taxon>
        <taxon>ecological metagenomes</taxon>
    </lineage>
</organism>
<reference evidence="1" key="1">
    <citation type="journal article" date="2015" name="Nature">
        <title>Complex archaea that bridge the gap between prokaryotes and eukaryotes.</title>
        <authorList>
            <person name="Spang A."/>
            <person name="Saw J.H."/>
            <person name="Jorgensen S.L."/>
            <person name="Zaremba-Niedzwiedzka K."/>
            <person name="Martijn J."/>
            <person name="Lind A.E."/>
            <person name="van Eijk R."/>
            <person name="Schleper C."/>
            <person name="Guy L."/>
            <person name="Ettema T.J."/>
        </authorList>
    </citation>
    <scope>NUCLEOTIDE SEQUENCE</scope>
</reference>
<name>A0A0F9CB71_9ZZZZ</name>
<evidence type="ECO:0000313" key="1">
    <source>
        <dbReference type="EMBL" id="KKL46299.1"/>
    </source>
</evidence>
<sequence length="63" mass="6872">EIQDLVASILSGAGIVRPGVTQPSSRAELGTTGLARERQRMRELRAQGLSREQIDRIIAAESR</sequence>
<accession>A0A0F9CB71</accession>
<proteinExistence type="predicted"/>